<dbReference type="InterPro" id="IPR019734">
    <property type="entry name" value="TPR_rpt"/>
</dbReference>
<dbReference type="InterPro" id="IPR051012">
    <property type="entry name" value="CellSynth/LPSAsmb/PSIAsmb"/>
</dbReference>
<dbReference type="InterPro" id="IPR011990">
    <property type="entry name" value="TPR-like_helical_dom_sf"/>
</dbReference>
<dbReference type="SUPFAM" id="SSF48452">
    <property type="entry name" value="TPR-like"/>
    <property type="match status" value="2"/>
</dbReference>
<sequence length="568" mass="67940">MDKQNRMTAKQKNNVIPMAFDADFFFERAMHYLEQHNYTKVLKYLWKSVEYDSSNPVHYCNIAGILAEMGRFEESTRLLLYVVEKLDPNLKECYFYLASNYTYLDDLESSYHYVKYYLEIDPNGEYADEAKEMLDYVAYELELSEEQRENDNMQLLIWHRQAKRAIEEGKYYEAIKLLLRILEINPDFIIARNNLSLAYFYMGNVNKAIEQAELVLEREQTNIHALANLAIYYHHLQDKKRYENYLTILKKVVPFHREGLYKLATTFGILGEDEFSFKYLKKMIKDGIGDWLVFHYGAIAAFNTKRYEIAAKWWKQLLVNRPSKVAEFYLELLNWIEKEPNGQLPNLPYLHQVPFPDWLDTIEEDPVQYFHQSFLRFVILRSLKYGDELTKERAVAILYFVEAEDTEEILRQLLVDDQQSFSLKKKVLFILEDMDAIPPYRLKWNLRLIDKGRLTPEKKHWKPSWIKVMEILEEEMIERYSFLEILHAKELWYHFLAKTIPDTPQIRKAEGWAAAIEYMISYLREKPMTIERLGERYLVSDLTILKNIKRLQEVLSSTYPSNEIHRFN</sequence>
<keyword evidence="3" id="KW-0175">Coiled coil</keyword>
<keyword evidence="2" id="KW-0802">TPR repeat</keyword>
<organism evidence="4 5">
    <name type="scientific">Tepidibacillus fermentans</name>
    <dbReference type="NCBI Taxonomy" id="1281767"/>
    <lineage>
        <taxon>Bacteria</taxon>
        <taxon>Bacillati</taxon>
        <taxon>Bacillota</taxon>
        <taxon>Bacilli</taxon>
        <taxon>Bacillales</taxon>
        <taxon>Bacillaceae</taxon>
        <taxon>Tepidibacillus</taxon>
    </lineage>
</organism>
<dbReference type="SMART" id="SM00028">
    <property type="entry name" value="TPR"/>
    <property type="match status" value="4"/>
</dbReference>
<dbReference type="OrthoDB" id="600613at2"/>
<dbReference type="EMBL" id="SMAB01000011">
    <property type="protein sequence ID" value="TCS81782.1"/>
    <property type="molecule type" value="Genomic_DNA"/>
</dbReference>
<dbReference type="Proteomes" id="UP000295788">
    <property type="component" value="Unassembled WGS sequence"/>
</dbReference>
<gene>
    <name evidence="4" type="ORF">EDD72_11119</name>
</gene>
<feature type="coiled-coil region" evidence="3">
    <location>
        <begin position="202"/>
        <end position="229"/>
    </location>
</feature>
<evidence type="ECO:0000256" key="1">
    <source>
        <dbReference type="ARBA" id="ARBA00022737"/>
    </source>
</evidence>
<keyword evidence="1" id="KW-0677">Repeat</keyword>
<dbReference type="Gene3D" id="1.25.40.10">
    <property type="entry name" value="Tetratricopeptide repeat domain"/>
    <property type="match status" value="2"/>
</dbReference>
<dbReference type="PANTHER" id="PTHR45586:SF1">
    <property type="entry name" value="LIPOPOLYSACCHARIDE ASSEMBLY PROTEIN B"/>
    <property type="match status" value="1"/>
</dbReference>
<proteinExistence type="predicted"/>
<name>A0A4V2USK8_9BACI</name>
<accession>A0A4V2USK8</accession>
<reference evidence="4 5" key="1">
    <citation type="submission" date="2019-03" db="EMBL/GenBank/DDBJ databases">
        <title>Genomic Encyclopedia of Type Strains, Phase IV (KMG-IV): sequencing the most valuable type-strain genomes for metagenomic binning, comparative biology and taxonomic classification.</title>
        <authorList>
            <person name="Goeker M."/>
        </authorList>
    </citation>
    <scope>NUCLEOTIDE SEQUENCE [LARGE SCALE GENOMIC DNA]</scope>
    <source>
        <strain evidence="4 5">DSM 23802</strain>
    </source>
</reference>
<dbReference type="RefSeq" id="WP_132769043.1">
    <property type="nucleotide sequence ID" value="NZ_SMAB01000011.1"/>
</dbReference>
<dbReference type="AlphaFoldDB" id="A0A4V2USK8"/>
<keyword evidence="5" id="KW-1185">Reference proteome</keyword>
<evidence type="ECO:0000313" key="5">
    <source>
        <dbReference type="Proteomes" id="UP000295788"/>
    </source>
</evidence>
<evidence type="ECO:0000256" key="2">
    <source>
        <dbReference type="ARBA" id="ARBA00022803"/>
    </source>
</evidence>
<dbReference type="PANTHER" id="PTHR45586">
    <property type="entry name" value="TPR REPEAT-CONTAINING PROTEIN PA4667"/>
    <property type="match status" value="1"/>
</dbReference>
<comment type="caution">
    <text evidence="4">The sequence shown here is derived from an EMBL/GenBank/DDBJ whole genome shotgun (WGS) entry which is preliminary data.</text>
</comment>
<protein>
    <submittedName>
        <fullName evidence="4">Uncharacterized protein</fullName>
    </submittedName>
</protein>
<evidence type="ECO:0000256" key="3">
    <source>
        <dbReference type="SAM" id="Coils"/>
    </source>
</evidence>
<evidence type="ECO:0000313" key="4">
    <source>
        <dbReference type="EMBL" id="TCS81782.1"/>
    </source>
</evidence>